<name>A0A2T3BBS6_AMORE</name>
<dbReference type="InParanoid" id="A0A2T3BBS6"/>
<keyword evidence="3" id="KW-1185">Reference proteome</keyword>
<sequence length="303" mass="33868">MHAASLRLLPRPSRYGKLRASSLPKSPSAHNQAEHKDGVQKNKLVNSIRRDICEATEERVYTYEDVDIEAFERVAGFDRGALAAFLERKNPTLTYNSVLKTFELVVMPSKLHNCPLAWLNTAMGILFRDGFFTPQEWLKLRVQGNSRFSDFDIPYRSSRKEPDGCIVPAGMSLPTLVIESGLTESRRKLHRDRDLWLQGGAGSVQVVLVAKWTKDAAKKIRGDIEVFDLGPMGTARSLQKEVIFPAPPAQIALGQTISLTKRHLFGSTLPAVQDPGLLAHLDLNLFREIADEYIRCEDCVPAS</sequence>
<reference evidence="2 3" key="1">
    <citation type="journal article" date="2018" name="New Phytol.">
        <title>Comparative genomics and transcriptomics depict ericoid mycorrhizal fungi as versatile saprotrophs and plant mutualists.</title>
        <authorList>
            <person name="Martino E."/>
            <person name="Morin E."/>
            <person name="Grelet G.A."/>
            <person name="Kuo A."/>
            <person name="Kohler A."/>
            <person name="Daghino S."/>
            <person name="Barry K.W."/>
            <person name="Cichocki N."/>
            <person name="Clum A."/>
            <person name="Dockter R.B."/>
            <person name="Hainaut M."/>
            <person name="Kuo R.C."/>
            <person name="LaButti K."/>
            <person name="Lindahl B.D."/>
            <person name="Lindquist E.A."/>
            <person name="Lipzen A."/>
            <person name="Khouja H.R."/>
            <person name="Magnuson J."/>
            <person name="Murat C."/>
            <person name="Ohm R.A."/>
            <person name="Singer S.W."/>
            <person name="Spatafora J.W."/>
            <person name="Wang M."/>
            <person name="Veneault-Fourrey C."/>
            <person name="Henrissat B."/>
            <person name="Grigoriev I.V."/>
            <person name="Martin F.M."/>
            <person name="Perotto S."/>
        </authorList>
    </citation>
    <scope>NUCLEOTIDE SEQUENCE [LARGE SCALE GENOMIC DNA]</scope>
    <source>
        <strain evidence="2 3">ATCC 22711</strain>
    </source>
</reference>
<evidence type="ECO:0000256" key="1">
    <source>
        <dbReference type="SAM" id="MobiDB-lite"/>
    </source>
</evidence>
<dbReference type="AlphaFoldDB" id="A0A2T3BBS6"/>
<dbReference type="RefSeq" id="XP_024724375.1">
    <property type="nucleotide sequence ID" value="XM_024869098.1"/>
</dbReference>
<evidence type="ECO:0000313" key="3">
    <source>
        <dbReference type="Proteomes" id="UP000241818"/>
    </source>
</evidence>
<dbReference type="GeneID" id="36577179"/>
<evidence type="ECO:0000313" key="2">
    <source>
        <dbReference type="EMBL" id="PSS25776.1"/>
    </source>
</evidence>
<feature type="region of interest" description="Disordered" evidence="1">
    <location>
        <begin position="19"/>
        <end position="40"/>
    </location>
</feature>
<gene>
    <name evidence="2" type="ORF">M430DRAFT_64292</name>
</gene>
<dbReference type="Proteomes" id="UP000241818">
    <property type="component" value="Unassembled WGS sequence"/>
</dbReference>
<protein>
    <submittedName>
        <fullName evidence="2">Uncharacterized protein</fullName>
    </submittedName>
</protein>
<proteinExistence type="predicted"/>
<dbReference type="EMBL" id="KZ679007">
    <property type="protein sequence ID" value="PSS25776.1"/>
    <property type="molecule type" value="Genomic_DNA"/>
</dbReference>
<accession>A0A2T3BBS6</accession>
<dbReference type="STRING" id="857342.A0A2T3BBS6"/>
<organism evidence="2 3">
    <name type="scientific">Amorphotheca resinae ATCC 22711</name>
    <dbReference type="NCBI Taxonomy" id="857342"/>
    <lineage>
        <taxon>Eukaryota</taxon>
        <taxon>Fungi</taxon>
        <taxon>Dikarya</taxon>
        <taxon>Ascomycota</taxon>
        <taxon>Pezizomycotina</taxon>
        <taxon>Leotiomycetes</taxon>
        <taxon>Helotiales</taxon>
        <taxon>Amorphothecaceae</taxon>
        <taxon>Amorphotheca</taxon>
    </lineage>
</organism>
<dbReference type="OrthoDB" id="76567at2759"/>